<dbReference type="AlphaFoldDB" id="A0A7K3MBT3"/>
<organism evidence="3 4">
    <name type="scientific">Phytoactinopolyspora mesophila</name>
    <dbReference type="NCBI Taxonomy" id="2650750"/>
    <lineage>
        <taxon>Bacteria</taxon>
        <taxon>Bacillati</taxon>
        <taxon>Actinomycetota</taxon>
        <taxon>Actinomycetes</taxon>
        <taxon>Jiangellales</taxon>
        <taxon>Jiangellaceae</taxon>
        <taxon>Phytoactinopolyspora</taxon>
    </lineage>
</organism>
<comment type="caution">
    <text evidence="3">The sequence shown here is derived from an EMBL/GenBank/DDBJ whole genome shotgun (WGS) entry which is preliminary data.</text>
</comment>
<evidence type="ECO:0000313" key="3">
    <source>
        <dbReference type="EMBL" id="NDL60785.1"/>
    </source>
</evidence>
<keyword evidence="4" id="KW-1185">Reference proteome</keyword>
<protein>
    <submittedName>
        <fullName evidence="3">Helix-turn-helix domain-containing protein</fullName>
    </submittedName>
</protein>
<dbReference type="EMBL" id="WLZY01000014">
    <property type="protein sequence ID" value="NDL60785.1"/>
    <property type="molecule type" value="Genomic_DNA"/>
</dbReference>
<dbReference type="Gene3D" id="1.10.260.40">
    <property type="entry name" value="lambda repressor-like DNA-binding domains"/>
    <property type="match status" value="1"/>
</dbReference>
<dbReference type="SUPFAM" id="SSF47413">
    <property type="entry name" value="lambda repressor-like DNA-binding domains"/>
    <property type="match status" value="1"/>
</dbReference>
<reference evidence="3 4" key="1">
    <citation type="submission" date="2019-11" db="EMBL/GenBank/DDBJ databases">
        <authorList>
            <person name="Li X.-J."/>
            <person name="Feng X.-M."/>
        </authorList>
    </citation>
    <scope>NUCLEOTIDE SEQUENCE [LARGE SCALE GENOMIC DNA]</scope>
    <source>
        <strain evidence="3 4">XMNu-373</strain>
    </source>
</reference>
<dbReference type="Pfam" id="PF01381">
    <property type="entry name" value="HTH_3"/>
    <property type="match status" value="1"/>
</dbReference>
<dbReference type="InterPro" id="IPR010982">
    <property type="entry name" value="Lambda_DNA-bd_dom_sf"/>
</dbReference>
<dbReference type="RefSeq" id="WP_162453488.1">
    <property type="nucleotide sequence ID" value="NZ_WLZY01000014.1"/>
</dbReference>
<evidence type="ECO:0000313" key="4">
    <source>
        <dbReference type="Proteomes" id="UP000460435"/>
    </source>
</evidence>
<dbReference type="InterPro" id="IPR001387">
    <property type="entry name" value="Cro/C1-type_HTH"/>
</dbReference>
<evidence type="ECO:0000256" key="1">
    <source>
        <dbReference type="SAM" id="MobiDB-lite"/>
    </source>
</evidence>
<dbReference type="CDD" id="cd00093">
    <property type="entry name" value="HTH_XRE"/>
    <property type="match status" value="1"/>
</dbReference>
<accession>A0A7K3MBT3</accession>
<evidence type="ECO:0000259" key="2">
    <source>
        <dbReference type="PROSITE" id="PS50943"/>
    </source>
</evidence>
<name>A0A7K3MBT3_9ACTN</name>
<dbReference type="PROSITE" id="PS50943">
    <property type="entry name" value="HTH_CROC1"/>
    <property type="match status" value="1"/>
</dbReference>
<dbReference type="Proteomes" id="UP000460435">
    <property type="component" value="Unassembled WGS sequence"/>
</dbReference>
<proteinExistence type="predicted"/>
<sequence length="270" mass="29527">MEAASLILEARHSAGLTQVELAARAGISRYTLSHYERGRRVPTIATLEIVLAAAGRQLRVDLELLNADVRAAIERQAAEPIGACEAAAAWEYLTWMSRLEYRFEGLAAANLLGAPVPVDVIDIGVADEPATFEALALWLRDEAGMLRSPDMPRYEMWHPEGDPKTAGETMTRIIGDSCPDRWFWIRAGLHHIRLRLSPSASLARYVRLSTPHGSIKVQPFHEIESPGASREVARVLGVMRDWLTEQATATAATATAAAEPERPTGTATGR</sequence>
<feature type="domain" description="HTH cro/C1-type" evidence="2">
    <location>
        <begin position="7"/>
        <end position="65"/>
    </location>
</feature>
<feature type="region of interest" description="Disordered" evidence="1">
    <location>
        <begin position="250"/>
        <end position="270"/>
    </location>
</feature>
<gene>
    <name evidence="3" type="ORF">F7O44_27285</name>
</gene>
<dbReference type="SMART" id="SM00530">
    <property type="entry name" value="HTH_XRE"/>
    <property type="match status" value="1"/>
</dbReference>
<dbReference type="GO" id="GO:0003677">
    <property type="term" value="F:DNA binding"/>
    <property type="evidence" value="ECO:0007669"/>
    <property type="project" value="InterPro"/>
</dbReference>